<dbReference type="EMBL" id="FWDO01000005">
    <property type="protein sequence ID" value="SLM18600.1"/>
    <property type="molecule type" value="Genomic_DNA"/>
</dbReference>
<proteinExistence type="predicted"/>
<feature type="region of interest" description="Disordered" evidence="1">
    <location>
        <begin position="482"/>
        <end position="512"/>
    </location>
</feature>
<feature type="region of interest" description="Disordered" evidence="1">
    <location>
        <begin position="377"/>
        <end position="461"/>
    </location>
</feature>
<evidence type="ECO:0000313" key="2">
    <source>
        <dbReference type="EMBL" id="SLM18600.1"/>
    </source>
</evidence>
<reference evidence="2" key="1">
    <citation type="submission" date="2017-02" db="EMBL/GenBank/DDBJ databases">
        <authorList>
            <person name="Regsiter A."/>
            <person name="William W."/>
        </authorList>
    </citation>
    <scope>NUCLEOTIDE SEQUENCE</scope>
    <source>
        <strain evidence="2">BdmA 4</strain>
    </source>
</reference>
<feature type="compositionally biased region" description="Polar residues" evidence="1">
    <location>
        <begin position="491"/>
        <end position="501"/>
    </location>
</feature>
<dbReference type="Gene3D" id="3.40.50.300">
    <property type="entry name" value="P-loop containing nucleotide triphosphate hydrolases"/>
    <property type="match status" value="1"/>
</dbReference>
<dbReference type="InterPro" id="IPR027417">
    <property type="entry name" value="P-loop_NTPase"/>
</dbReference>
<dbReference type="AlphaFoldDB" id="A0A3P3XQT5"/>
<protein>
    <submittedName>
        <fullName evidence="2">Uncharacterized protein</fullName>
    </submittedName>
</protein>
<name>A0A3P3XQT5_9SPIR</name>
<evidence type="ECO:0000256" key="1">
    <source>
        <dbReference type="SAM" id="MobiDB-lite"/>
    </source>
</evidence>
<feature type="compositionally biased region" description="Basic and acidic residues" evidence="1">
    <location>
        <begin position="377"/>
        <end position="402"/>
    </location>
</feature>
<sequence>MERFLQRTGYAEDQILVSFARLIGDQFFGENRDILVNDESAEYRAPLVAAMIGSFLEGSEATDQNERGRLRALILAEHEKTLSALKQLFTEAHIGSAIVGSEEAVKEAGERLCSEPVVAMPASLFLAAVENGCFKPRDFGFLIIEGADIFSEQPSEVQRKIWGHLLPPWERRTALFAEHIGIRAKNTAIDFARNPKTIVLKKAQASLSAISTSMYRVSSEKKFRVLLSLIQEERQRGRKAVVVFCNLRQTSREVEARLRLNHIHAEHVSAAAPKVNNEALLRRFSELAGSEKERGGYEEREHLVFVVSNDNLEVLPSEFAPVGIHYDIPLDADVYLERVRTMHLRNATMAGLVCERYEVGLSAITSRFGIQFELKEPSPEMQECRDASEGVSLDLERDHPADRQTPPRRNEWRASEAPPGGSDRRNRHNQESRRPRSKHTKRSHRAPALHNSDETGQDQSLYSMSTEERLAYFRNKYRNILKTPIQPPPQQNSTPKTNETAQDNREPDNNSIVKRFIGKFMSGGKGSGQDREEH</sequence>
<gene>
    <name evidence="2" type="ORF">SPIRO4BDMA_50115</name>
</gene>
<accession>A0A3P3XQT5</accession>
<feature type="compositionally biased region" description="Basic and acidic residues" evidence="1">
    <location>
        <begin position="422"/>
        <end position="434"/>
    </location>
</feature>
<organism evidence="2">
    <name type="scientific">uncultured spirochete</name>
    <dbReference type="NCBI Taxonomy" id="156406"/>
    <lineage>
        <taxon>Bacteria</taxon>
        <taxon>Pseudomonadati</taxon>
        <taxon>Spirochaetota</taxon>
        <taxon>Spirochaetia</taxon>
        <taxon>Spirochaetales</taxon>
        <taxon>environmental samples</taxon>
    </lineage>
</organism>
<dbReference type="SUPFAM" id="SSF52540">
    <property type="entry name" value="P-loop containing nucleoside triphosphate hydrolases"/>
    <property type="match status" value="1"/>
</dbReference>
<feature type="compositionally biased region" description="Basic residues" evidence="1">
    <location>
        <begin position="435"/>
        <end position="447"/>
    </location>
</feature>